<gene>
    <name evidence="2" type="ORF">CSB45_05540</name>
</gene>
<accession>A0A2G6E6J3</accession>
<name>A0A2G6E6J3_9BACT</name>
<dbReference type="InterPro" id="IPR001279">
    <property type="entry name" value="Metallo-B-lactamas"/>
</dbReference>
<dbReference type="PANTHER" id="PTHR46018:SF7">
    <property type="entry name" value="RIBONUCLEASE Z"/>
    <property type="match status" value="1"/>
</dbReference>
<organism evidence="2 3">
    <name type="scientific">candidate division KSB3 bacterium</name>
    <dbReference type="NCBI Taxonomy" id="2044937"/>
    <lineage>
        <taxon>Bacteria</taxon>
        <taxon>candidate division KSB3</taxon>
    </lineage>
</organism>
<reference evidence="2 3" key="1">
    <citation type="submission" date="2017-10" db="EMBL/GenBank/DDBJ databases">
        <title>Novel microbial diversity and functional potential in the marine mammal oral microbiome.</title>
        <authorList>
            <person name="Dudek N.K."/>
            <person name="Sun C.L."/>
            <person name="Burstein D."/>
            <person name="Kantor R.S."/>
            <person name="Aliaga Goltsman D.S."/>
            <person name="Bik E.M."/>
            <person name="Thomas B.C."/>
            <person name="Banfield J.F."/>
            <person name="Relman D.A."/>
        </authorList>
    </citation>
    <scope>NUCLEOTIDE SEQUENCE [LARGE SCALE GENOMIC DNA]</scope>
    <source>
        <strain evidence="2">DOLZORAL124_49_17</strain>
    </source>
</reference>
<dbReference type="InterPro" id="IPR036866">
    <property type="entry name" value="RibonucZ/Hydroxyglut_hydro"/>
</dbReference>
<proteinExistence type="predicted"/>
<dbReference type="PANTHER" id="PTHR46018">
    <property type="entry name" value="ZINC PHOSPHODIESTERASE ELAC PROTEIN 1"/>
    <property type="match status" value="1"/>
</dbReference>
<dbReference type="AlphaFoldDB" id="A0A2G6E6J3"/>
<dbReference type="GO" id="GO:0042781">
    <property type="term" value="F:3'-tRNA processing endoribonuclease activity"/>
    <property type="evidence" value="ECO:0007669"/>
    <property type="project" value="TreeGrafter"/>
</dbReference>
<evidence type="ECO:0000259" key="1">
    <source>
        <dbReference type="Pfam" id="PF12706"/>
    </source>
</evidence>
<comment type="caution">
    <text evidence="2">The sequence shown here is derived from an EMBL/GenBank/DDBJ whole genome shotgun (WGS) entry which is preliminary data.</text>
</comment>
<evidence type="ECO:0000313" key="3">
    <source>
        <dbReference type="Proteomes" id="UP000229740"/>
    </source>
</evidence>
<dbReference type="Gene3D" id="3.60.15.10">
    <property type="entry name" value="Ribonuclease Z/Hydroxyacylglutathione hydrolase-like"/>
    <property type="match status" value="1"/>
</dbReference>
<sequence>MRVFLVGVRVPPSASCPLLLSAVSHALIFMKITTRLGGGKSGDPSLYIDLVDRKRALLFDCGLNYFRHAQLRKVSDVFISHTHIDHFIGFDTLLRLNLAEDKRIDVYGPPGITQNVIGKLRAYTWNICQNLRLIIAVHEVLPEHILLTELKSWRAFAATPPSERLHSDLLLDEPDFSVRYLELDHKTPSFAYSFREADSYNVRKEAMQAMGLQAGRWVAELKEAAFQEKRTGRVLKIGETVYQVDELMETLLVRKRGCKITYLTDFFYDDTRLDEIRNFAWDSDLLYCEAAFSEAEREKAEFTCHLTAGEAGKLASLAEAKRLILFHFSKRYQDYSLLINEARKEFPAVE</sequence>
<dbReference type="Proteomes" id="UP000229740">
    <property type="component" value="Unassembled WGS sequence"/>
</dbReference>
<protein>
    <submittedName>
        <fullName evidence="2">Ribonuclease Z</fullName>
    </submittedName>
</protein>
<feature type="domain" description="Metallo-beta-lactamase" evidence="1">
    <location>
        <begin position="56"/>
        <end position="116"/>
    </location>
</feature>
<dbReference type="EMBL" id="PDPS01000025">
    <property type="protein sequence ID" value="PID57696.1"/>
    <property type="molecule type" value="Genomic_DNA"/>
</dbReference>
<dbReference type="SUPFAM" id="SSF56281">
    <property type="entry name" value="Metallo-hydrolase/oxidoreductase"/>
    <property type="match status" value="1"/>
</dbReference>
<dbReference type="Pfam" id="PF12706">
    <property type="entry name" value="Lactamase_B_2"/>
    <property type="match status" value="1"/>
</dbReference>
<evidence type="ECO:0000313" key="2">
    <source>
        <dbReference type="EMBL" id="PID57696.1"/>
    </source>
</evidence>